<dbReference type="InterPro" id="IPR018658">
    <property type="entry name" value="DUF2089"/>
</dbReference>
<comment type="caution">
    <text evidence="3">The sequence shown here is derived from an EMBL/GenBank/DDBJ whole genome shotgun (WGS) entry which is preliminary data.</text>
</comment>
<reference evidence="3 4" key="1">
    <citation type="submission" date="2015-11" db="EMBL/GenBank/DDBJ databases">
        <title>Genomic analysis of 38 Legionella species identifies large and diverse effector repertoires.</title>
        <authorList>
            <person name="Burstein D."/>
            <person name="Amaro F."/>
            <person name="Zusman T."/>
            <person name="Lifshitz Z."/>
            <person name="Cohen O."/>
            <person name="Gilbert J.A."/>
            <person name="Pupko T."/>
            <person name="Shuman H.A."/>
            <person name="Segal G."/>
        </authorList>
    </citation>
    <scope>NUCLEOTIDE SEQUENCE [LARGE SCALE GENOMIC DNA]</scope>
    <source>
        <strain evidence="3 4">ATCC 700990</strain>
    </source>
</reference>
<sequence length="120" mass="13453">MGKIITQCPSCKSSNLNVVKIECTDCNTKFEGQFEISVLLKLPEDDLQFILDFVKCSGSLKDMAVIQKVSYPTLRNRLNALIGTLENMEIKEEGSKEEILQLLEEGKISAKEAAIMLKRL</sequence>
<accession>A0A0W0SLC3</accession>
<dbReference type="EMBL" id="LNXY01000034">
    <property type="protein sequence ID" value="KTC84025.1"/>
    <property type="molecule type" value="Genomic_DNA"/>
</dbReference>
<feature type="domain" description="DUF2089" evidence="2">
    <location>
        <begin position="8"/>
        <end position="37"/>
    </location>
</feature>
<dbReference type="InterPro" id="IPR053957">
    <property type="entry name" value="DUF2089_Zn_ribbon"/>
</dbReference>
<name>A0A0W0SLC3_9GAMM</name>
<evidence type="ECO:0000259" key="1">
    <source>
        <dbReference type="Pfam" id="PF09862"/>
    </source>
</evidence>
<dbReference type="RefSeq" id="WP_058497403.1">
    <property type="nucleotide sequence ID" value="NZ_CAAAIU010000016.1"/>
</dbReference>
<evidence type="ECO:0000259" key="2">
    <source>
        <dbReference type="Pfam" id="PF22747"/>
    </source>
</evidence>
<feature type="domain" description="DUF2089" evidence="1">
    <location>
        <begin position="42"/>
        <end position="86"/>
    </location>
</feature>
<proteinExistence type="predicted"/>
<evidence type="ECO:0008006" key="5">
    <source>
        <dbReference type="Google" id="ProtNLM"/>
    </source>
</evidence>
<dbReference type="AlphaFoldDB" id="A0A0W0SLC3"/>
<dbReference type="Proteomes" id="UP000054736">
    <property type="component" value="Unassembled WGS sequence"/>
</dbReference>
<keyword evidence="4" id="KW-1185">Reference proteome</keyword>
<protein>
    <recommendedName>
        <fullName evidence="5">DUF2089 domain-containing protein</fullName>
    </recommendedName>
</protein>
<dbReference type="STRING" id="1212489.Ldro_3145"/>
<dbReference type="Pfam" id="PF09862">
    <property type="entry name" value="DUF2089"/>
    <property type="match status" value="1"/>
</dbReference>
<dbReference type="Pfam" id="PF22747">
    <property type="entry name" value="Zn_ribbon_DUF2089"/>
    <property type="match status" value="1"/>
</dbReference>
<dbReference type="OrthoDB" id="9797643at2"/>
<gene>
    <name evidence="3" type="ORF">Ldro_3145</name>
</gene>
<organism evidence="3 4">
    <name type="scientific">Legionella drozanskii LLAP-1</name>
    <dbReference type="NCBI Taxonomy" id="1212489"/>
    <lineage>
        <taxon>Bacteria</taxon>
        <taxon>Pseudomonadati</taxon>
        <taxon>Pseudomonadota</taxon>
        <taxon>Gammaproteobacteria</taxon>
        <taxon>Legionellales</taxon>
        <taxon>Legionellaceae</taxon>
        <taxon>Legionella</taxon>
    </lineage>
</organism>
<dbReference type="PATRIC" id="fig|1212489.4.peg.3330"/>
<evidence type="ECO:0000313" key="3">
    <source>
        <dbReference type="EMBL" id="KTC84025.1"/>
    </source>
</evidence>
<evidence type="ECO:0000313" key="4">
    <source>
        <dbReference type="Proteomes" id="UP000054736"/>
    </source>
</evidence>